<evidence type="ECO:0000256" key="3">
    <source>
        <dbReference type="ARBA" id="ARBA00023027"/>
    </source>
</evidence>
<proteinExistence type="inferred from homology"/>
<dbReference type="InterPro" id="IPR006140">
    <property type="entry name" value="D-isomer_DH_NAD-bd"/>
</dbReference>
<keyword evidence="2 4" id="KW-0560">Oxidoreductase</keyword>
<dbReference type="EMBL" id="JAFBDR010000003">
    <property type="protein sequence ID" value="MBM7570400.1"/>
    <property type="molecule type" value="Genomic_DNA"/>
</dbReference>
<organism evidence="7 8">
    <name type="scientific">Aquibacillus albus</name>
    <dbReference type="NCBI Taxonomy" id="1168171"/>
    <lineage>
        <taxon>Bacteria</taxon>
        <taxon>Bacillati</taxon>
        <taxon>Bacillota</taxon>
        <taxon>Bacilli</taxon>
        <taxon>Bacillales</taxon>
        <taxon>Bacillaceae</taxon>
        <taxon>Aquibacillus</taxon>
    </lineage>
</organism>
<evidence type="ECO:0000256" key="2">
    <source>
        <dbReference type="ARBA" id="ARBA00023002"/>
    </source>
</evidence>
<dbReference type="RefSeq" id="WP_204497813.1">
    <property type="nucleotide sequence ID" value="NZ_JAFBDR010000003.1"/>
</dbReference>
<dbReference type="InterPro" id="IPR006139">
    <property type="entry name" value="D-isomer_2_OHA_DH_cat_dom"/>
</dbReference>
<dbReference type="GO" id="GO:0004617">
    <property type="term" value="F:phosphoglycerate dehydrogenase activity"/>
    <property type="evidence" value="ECO:0007669"/>
    <property type="project" value="UniProtKB-EC"/>
</dbReference>
<sequence length="323" mass="35668">MKALLMLRDAFYEANPNLIQDIRGLGVQLTSLYTDNGISKKDLLKQVENVDIIVVAVVRIDKELIDHARNLKYILKFGAGYDNIDVAYAQQKGITVTNALGQNASSAADLAFGLMLAAARSIPFKDKEIKEKHWELSVGNEMEGKRLGIIGFGAIGKAIAKRATGFDMKTVAFGNYKDYEIADKLQVQFVELEELLKTSDFIVLSTTIHDKNRQMINRDSLRLMKKTAFLINVSRGGLVNEHDLIEALKQNVIRGAALDVFETEPTTGELAYLPNVVATPHIGGATVEAVRRTGQVTSDNIARFIKGEELRYVIPPTSTKSTI</sequence>
<gene>
    <name evidence="7" type="ORF">JOC48_000878</name>
</gene>
<dbReference type="PROSITE" id="PS00671">
    <property type="entry name" value="D_2_HYDROXYACID_DH_3"/>
    <property type="match status" value="1"/>
</dbReference>
<evidence type="ECO:0000256" key="4">
    <source>
        <dbReference type="RuleBase" id="RU003719"/>
    </source>
</evidence>
<evidence type="ECO:0000313" key="8">
    <source>
        <dbReference type="Proteomes" id="UP001296943"/>
    </source>
</evidence>
<dbReference type="PANTHER" id="PTHR42789">
    <property type="entry name" value="D-ISOMER SPECIFIC 2-HYDROXYACID DEHYDROGENASE FAMILY PROTEIN (AFU_ORTHOLOGUE AFUA_6G10090)"/>
    <property type="match status" value="1"/>
</dbReference>
<feature type="domain" description="D-isomer specific 2-hydroxyacid dehydrogenase NAD-binding" evidence="6">
    <location>
        <begin position="112"/>
        <end position="283"/>
    </location>
</feature>
<dbReference type="Proteomes" id="UP001296943">
    <property type="component" value="Unassembled WGS sequence"/>
</dbReference>
<name>A0ABS2MX13_9BACI</name>
<dbReference type="PANTHER" id="PTHR42789:SF1">
    <property type="entry name" value="D-ISOMER SPECIFIC 2-HYDROXYACID DEHYDROGENASE FAMILY PROTEIN (AFU_ORTHOLOGUE AFUA_6G10090)"/>
    <property type="match status" value="1"/>
</dbReference>
<dbReference type="Gene3D" id="3.40.50.720">
    <property type="entry name" value="NAD(P)-binding Rossmann-like Domain"/>
    <property type="match status" value="2"/>
</dbReference>
<comment type="caution">
    <text evidence="7">The sequence shown here is derived from an EMBL/GenBank/DDBJ whole genome shotgun (WGS) entry which is preliminary data.</text>
</comment>
<evidence type="ECO:0000256" key="1">
    <source>
        <dbReference type="ARBA" id="ARBA00005854"/>
    </source>
</evidence>
<dbReference type="InterPro" id="IPR029753">
    <property type="entry name" value="D-isomer_DH_CS"/>
</dbReference>
<feature type="domain" description="D-isomer specific 2-hydroxyacid dehydrogenase catalytic" evidence="5">
    <location>
        <begin position="35"/>
        <end position="314"/>
    </location>
</feature>
<dbReference type="CDD" id="cd12172">
    <property type="entry name" value="PGDH_like_2"/>
    <property type="match status" value="1"/>
</dbReference>
<dbReference type="EC" id="1.1.1.95" evidence="7"/>
<evidence type="ECO:0000313" key="7">
    <source>
        <dbReference type="EMBL" id="MBM7570400.1"/>
    </source>
</evidence>
<accession>A0ABS2MX13</accession>
<evidence type="ECO:0000259" key="6">
    <source>
        <dbReference type="Pfam" id="PF02826"/>
    </source>
</evidence>
<dbReference type="SUPFAM" id="SSF52283">
    <property type="entry name" value="Formate/glycerate dehydrogenase catalytic domain-like"/>
    <property type="match status" value="1"/>
</dbReference>
<dbReference type="Pfam" id="PF00389">
    <property type="entry name" value="2-Hacid_dh"/>
    <property type="match status" value="1"/>
</dbReference>
<protein>
    <submittedName>
        <fullName evidence="7">D-3-phosphoglycerate dehydrogenase</fullName>
        <ecNumber evidence="7">1.1.1.95</ecNumber>
    </submittedName>
</protein>
<dbReference type="SUPFAM" id="SSF51735">
    <property type="entry name" value="NAD(P)-binding Rossmann-fold domains"/>
    <property type="match status" value="1"/>
</dbReference>
<keyword evidence="8" id="KW-1185">Reference proteome</keyword>
<dbReference type="Pfam" id="PF02826">
    <property type="entry name" value="2-Hacid_dh_C"/>
    <property type="match status" value="1"/>
</dbReference>
<dbReference type="InterPro" id="IPR036291">
    <property type="entry name" value="NAD(P)-bd_dom_sf"/>
</dbReference>
<reference evidence="7 8" key="1">
    <citation type="submission" date="2021-01" db="EMBL/GenBank/DDBJ databases">
        <title>Genomic Encyclopedia of Type Strains, Phase IV (KMG-IV): sequencing the most valuable type-strain genomes for metagenomic binning, comparative biology and taxonomic classification.</title>
        <authorList>
            <person name="Goeker M."/>
        </authorList>
    </citation>
    <scope>NUCLEOTIDE SEQUENCE [LARGE SCALE GENOMIC DNA]</scope>
    <source>
        <strain evidence="7 8">DSM 23711</strain>
    </source>
</reference>
<keyword evidence="3" id="KW-0520">NAD</keyword>
<dbReference type="InterPro" id="IPR050857">
    <property type="entry name" value="D-2-hydroxyacid_DH"/>
</dbReference>
<evidence type="ECO:0000259" key="5">
    <source>
        <dbReference type="Pfam" id="PF00389"/>
    </source>
</evidence>
<comment type="similarity">
    <text evidence="1 4">Belongs to the D-isomer specific 2-hydroxyacid dehydrogenase family.</text>
</comment>